<dbReference type="GO" id="GO:0071555">
    <property type="term" value="P:cell wall organization"/>
    <property type="evidence" value="ECO:0007669"/>
    <property type="project" value="UniProtKB-KW"/>
</dbReference>
<feature type="transmembrane region" description="Helical" evidence="12">
    <location>
        <begin position="476"/>
        <end position="501"/>
    </location>
</feature>
<gene>
    <name evidence="13" type="ORF">BRAD3257_6013</name>
</gene>
<keyword evidence="6" id="KW-0119">Carbohydrate metabolism</keyword>
<evidence type="ECO:0000256" key="2">
    <source>
        <dbReference type="ARBA" id="ARBA00022475"/>
    </source>
</evidence>
<keyword evidence="4 12" id="KW-0472">Membrane</keyword>
<evidence type="ECO:0000256" key="12">
    <source>
        <dbReference type="SAM" id="Phobius"/>
    </source>
</evidence>
<feature type="transmembrane region" description="Helical" evidence="12">
    <location>
        <begin position="433"/>
        <end position="455"/>
    </location>
</feature>
<evidence type="ECO:0000256" key="8">
    <source>
        <dbReference type="ARBA" id="ARBA00023326"/>
    </source>
</evidence>
<comment type="subcellular location">
    <subcellularLocation>
        <location evidence="1">Cell membrane</location>
    </subcellularLocation>
</comment>
<feature type="transmembrane region" description="Helical" evidence="12">
    <location>
        <begin position="55"/>
        <end position="74"/>
    </location>
</feature>
<feature type="transmembrane region" description="Helical" evidence="12">
    <location>
        <begin position="536"/>
        <end position="555"/>
    </location>
</feature>
<evidence type="ECO:0000256" key="5">
    <source>
        <dbReference type="ARBA" id="ARBA00023180"/>
    </source>
</evidence>
<evidence type="ECO:0000256" key="4">
    <source>
        <dbReference type="ARBA" id="ARBA00023136"/>
    </source>
</evidence>
<comment type="function">
    <text evidence="9">Glucanases play a role in cell expansion during growth, in cell-cell fusion during mating, and in spore release during sporulation. This enzyme may be involved in beta-glucan degradation. Active on laminarin and lichenan.</text>
</comment>
<dbReference type="KEGG" id="bvz:BRAD3257_6013"/>
<dbReference type="InterPro" id="IPR050732">
    <property type="entry name" value="Beta-glucan_modifiers"/>
</dbReference>
<evidence type="ECO:0000256" key="3">
    <source>
        <dbReference type="ARBA" id="ARBA00022801"/>
    </source>
</evidence>
<dbReference type="GO" id="GO:0005886">
    <property type="term" value="C:plasma membrane"/>
    <property type="evidence" value="ECO:0007669"/>
    <property type="project" value="UniProtKB-SubCell"/>
</dbReference>
<organism evidence="13 14">
    <name type="scientific">Bradyrhizobium vignae</name>
    <dbReference type="NCBI Taxonomy" id="1549949"/>
    <lineage>
        <taxon>Bacteria</taxon>
        <taxon>Pseudomonadati</taxon>
        <taxon>Pseudomonadota</taxon>
        <taxon>Alphaproteobacteria</taxon>
        <taxon>Hyphomicrobiales</taxon>
        <taxon>Nitrobacteraceae</taxon>
        <taxon>Bradyrhizobium</taxon>
    </lineage>
</organism>
<evidence type="ECO:0000256" key="11">
    <source>
        <dbReference type="ARBA" id="ARBA00043078"/>
    </source>
</evidence>
<keyword evidence="5" id="KW-0325">Glycoprotein</keyword>
<dbReference type="EMBL" id="LS398110">
    <property type="protein sequence ID" value="SPP96938.1"/>
    <property type="molecule type" value="Genomic_DNA"/>
</dbReference>
<dbReference type="InterPro" id="IPR017853">
    <property type="entry name" value="GH"/>
</dbReference>
<keyword evidence="3" id="KW-0378">Hydrolase</keyword>
<keyword evidence="2" id="KW-1003">Cell membrane</keyword>
<feature type="transmembrane region" description="Helical" evidence="12">
    <location>
        <begin position="370"/>
        <end position="388"/>
    </location>
</feature>
<evidence type="ECO:0000256" key="10">
    <source>
        <dbReference type="ARBA" id="ARBA00042373"/>
    </source>
</evidence>
<keyword evidence="12" id="KW-0812">Transmembrane</keyword>
<dbReference type="PANTHER" id="PTHR16631:SF17">
    <property type="entry name" value="GLUCAN ENDO-1,3-BETA-GLUCOSIDASE BTGC"/>
    <property type="match status" value="1"/>
</dbReference>
<protein>
    <recommendedName>
        <fullName evidence="11">Endo-1,3-beta-glucanase btgC</fullName>
    </recommendedName>
    <alternativeName>
        <fullName evidence="10">Laminarinase btgC</fullName>
    </alternativeName>
</protein>
<evidence type="ECO:0000256" key="1">
    <source>
        <dbReference type="ARBA" id="ARBA00004236"/>
    </source>
</evidence>
<dbReference type="Proteomes" id="UP000246085">
    <property type="component" value="Chromosome BRAD3257"/>
</dbReference>
<evidence type="ECO:0000256" key="7">
    <source>
        <dbReference type="ARBA" id="ARBA00023316"/>
    </source>
</evidence>
<dbReference type="GO" id="GO:0000272">
    <property type="term" value="P:polysaccharide catabolic process"/>
    <property type="evidence" value="ECO:0007669"/>
    <property type="project" value="UniProtKB-KW"/>
</dbReference>
<keyword evidence="7" id="KW-0961">Cell wall biogenesis/degradation</keyword>
<dbReference type="SUPFAM" id="SSF51445">
    <property type="entry name" value="(Trans)glycosidases"/>
    <property type="match status" value="1"/>
</dbReference>
<evidence type="ECO:0000256" key="6">
    <source>
        <dbReference type="ARBA" id="ARBA00023277"/>
    </source>
</evidence>
<dbReference type="GO" id="GO:0016787">
    <property type="term" value="F:hydrolase activity"/>
    <property type="evidence" value="ECO:0007669"/>
    <property type="project" value="UniProtKB-KW"/>
</dbReference>
<feature type="transmembrane region" description="Helical" evidence="12">
    <location>
        <begin position="400"/>
        <end position="418"/>
    </location>
</feature>
<dbReference type="PANTHER" id="PTHR16631">
    <property type="entry name" value="GLUCAN 1,3-BETA-GLUCOSIDASE"/>
    <property type="match status" value="1"/>
</dbReference>
<evidence type="ECO:0000313" key="13">
    <source>
        <dbReference type="EMBL" id="SPP96938.1"/>
    </source>
</evidence>
<dbReference type="Gene3D" id="3.20.20.80">
    <property type="entry name" value="Glycosidases"/>
    <property type="match status" value="1"/>
</dbReference>
<evidence type="ECO:0000256" key="9">
    <source>
        <dbReference type="ARBA" id="ARBA00037649"/>
    </source>
</evidence>
<feature type="transmembrane region" description="Helical" evidence="12">
    <location>
        <begin position="561"/>
        <end position="579"/>
    </location>
</feature>
<reference evidence="13 14" key="1">
    <citation type="submission" date="2018-03" db="EMBL/GenBank/DDBJ databases">
        <authorList>
            <person name="Gully D."/>
        </authorList>
    </citation>
    <scope>NUCLEOTIDE SEQUENCE [LARGE SCALE GENOMIC DNA]</scope>
    <source>
        <strain evidence="13">ORS3257</strain>
    </source>
</reference>
<keyword evidence="12" id="KW-1133">Transmembrane helix</keyword>
<sequence length="583" mass="63185">MRRVRDIAASEKPYLTCDQLVHPRKASWFSRLLLPPSGEVEAVAPATRPVYGLRVSLALFLISLGAIAAVWWWLGTPVQLVRAPIDPNDKVQCISYAPFRSHQTSLSSATQVSREQIAEDLAQLAEISDCIRTYATDLGLDQIPELAARAGLKVIQGIFLDKDQQKNRAQISTAIRLAREYPGTVIALVVGNETLLRKDITVSDLADTIRSVKAQVSVPVTYADVWEFWLGSRELYDAVDFVTIHILPYWENVPIPAEAAATHADAIRRQVAAAFPGKEILIGEVGWPSQGRMRGSALPSRINQARVVSEVLDLARRENFRFNLFEAYDESWKREIEGTVGGSWGLFGGEQRVLKYPAGIPVSNFPLWKLQMSCGIALATLVFAAAWLTSRRKPASPGLASWLGVAISATAAGILFGVDAQKVFFESVGAGGWLLWSSLLLAATISPVLGANALMSGRPPPSFQELLGPKGYRTETMVATMHGLALIVTVVIGAATALGLVFDPRNIDFPFAALTMAALPFAAMTLLNPSGKGSRPVAESLFAGVFVGAAIYVTVNEGTANWQAMWTCAAYLLLAATLWRARA</sequence>
<name>A0A2U3Q6G8_9BRAD</name>
<proteinExistence type="predicted"/>
<dbReference type="AlphaFoldDB" id="A0A2U3Q6G8"/>
<feature type="transmembrane region" description="Helical" evidence="12">
    <location>
        <begin position="507"/>
        <end position="527"/>
    </location>
</feature>
<evidence type="ECO:0000313" key="14">
    <source>
        <dbReference type="Proteomes" id="UP000246085"/>
    </source>
</evidence>
<accession>A0A2U3Q6G8</accession>
<keyword evidence="8" id="KW-0624">Polysaccharide degradation</keyword>